<dbReference type="STRING" id="1765967.BW247_08875"/>
<organism evidence="1 2">
    <name type="scientific">Acidihalobacter ferrooxydans</name>
    <dbReference type="NCBI Taxonomy" id="1765967"/>
    <lineage>
        <taxon>Bacteria</taxon>
        <taxon>Pseudomonadati</taxon>
        <taxon>Pseudomonadota</taxon>
        <taxon>Gammaproteobacteria</taxon>
        <taxon>Chromatiales</taxon>
        <taxon>Ectothiorhodospiraceae</taxon>
        <taxon>Acidihalobacter</taxon>
    </lineage>
</organism>
<proteinExistence type="predicted"/>
<accession>A0A1P8UH87</accession>
<dbReference type="AlphaFoldDB" id="A0A1P8UH87"/>
<dbReference type="EMBL" id="CP019434">
    <property type="protein sequence ID" value="APZ43189.1"/>
    <property type="molecule type" value="Genomic_DNA"/>
</dbReference>
<name>A0A1P8UH87_9GAMM</name>
<dbReference type="Gene3D" id="1.10.287.950">
    <property type="entry name" value="Methyl-accepting chemotaxis protein"/>
    <property type="match status" value="1"/>
</dbReference>
<reference evidence="1 2" key="1">
    <citation type="submission" date="2017-01" db="EMBL/GenBank/DDBJ databases">
        <title>Draft sequence of Acidihalobacter ferrooxidans strain DSM 14175 (strain V8).</title>
        <authorList>
            <person name="Khaleque H.N."/>
            <person name="Ramsay J.P."/>
            <person name="Murphy R.J.T."/>
            <person name="Kaksonen A.H."/>
            <person name="Boxall N.J."/>
            <person name="Watkin E.L.J."/>
        </authorList>
    </citation>
    <scope>NUCLEOTIDE SEQUENCE [LARGE SCALE GENOMIC DNA]</scope>
    <source>
        <strain evidence="1 2">V8</strain>
    </source>
</reference>
<sequence length="209" mass="23239">MSDQRRQPDIDPEDYGEAIGKGLGDDVRAYIESLERRLWIIVIPFMLAFLLLAAYGFYLIFTLSKDMHSMATQMVAMSPNVQRNMNSMAVKMDSMSANMGHMAKTMNQMSTKLDTMNGEMRRMTQATSYMAWATAQIQADMWSMNQNISTPLSAMNSMLPWGNNQGPYPGPRAPLAPPTNIGPYPGQAYMGHHYAPPSGPAKSGYRPPS</sequence>
<evidence type="ECO:0000313" key="1">
    <source>
        <dbReference type="EMBL" id="APZ43189.1"/>
    </source>
</evidence>
<evidence type="ECO:0000313" key="2">
    <source>
        <dbReference type="Proteomes" id="UP000243807"/>
    </source>
</evidence>
<dbReference type="SUPFAM" id="SSF58104">
    <property type="entry name" value="Methyl-accepting chemotaxis protein (MCP) signaling domain"/>
    <property type="match status" value="1"/>
</dbReference>
<protein>
    <submittedName>
        <fullName evidence="1">Uncharacterized protein</fullName>
    </submittedName>
</protein>
<dbReference type="KEGG" id="afy:BW247_08875"/>
<dbReference type="OrthoDB" id="9781988at2"/>
<dbReference type="Proteomes" id="UP000243807">
    <property type="component" value="Chromosome"/>
</dbReference>
<dbReference type="RefSeq" id="WP_076836830.1">
    <property type="nucleotide sequence ID" value="NZ_CP019434.1"/>
</dbReference>
<gene>
    <name evidence="1" type="ORF">BW247_08875</name>
</gene>
<keyword evidence="2" id="KW-1185">Reference proteome</keyword>